<dbReference type="PANTHER" id="PTHR42686:SF1">
    <property type="entry name" value="GH17980P-RELATED"/>
    <property type="match status" value="1"/>
</dbReference>
<dbReference type="InterPro" id="IPR036812">
    <property type="entry name" value="NAD(P)_OxRdtase_dom_sf"/>
</dbReference>
<dbReference type="Gene3D" id="3.20.20.100">
    <property type="entry name" value="NADP-dependent oxidoreductase domain"/>
    <property type="match status" value="1"/>
</dbReference>
<evidence type="ECO:0000313" key="3">
    <source>
        <dbReference type="Proteomes" id="UP000747542"/>
    </source>
</evidence>
<dbReference type="AlphaFoldDB" id="A0A8J5K266"/>
<feature type="domain" description="NADP-dependent oxidoreductase" evidence="1">
    <location>
        <begin position="33"/>
        <end position="230"/>
    </location>
</feature>
<dbReference type="Proteomes" id="UP000747542">
    <property type="component" value="Unassembled WGS sequence"/>
</dbReference>
<dbReference type="InterPro" id="IPR023210">
    <property type="entry name" value="NADP_OxRdtase_dom"/>
</dbReference>
<dbReference type="PRINTS" id="PR00069">
    <property type="entry name" value="ALDKETRDTASE"/>
</dbReference>
<protein>
    <submittedName>
        <fullName evidence="2">L-galactose dehydrogenase-like</fullName>
    </submittedName>
</protein>
<dbReference type="EMBL" id="JAHLQT010022636">
    <property type="protein sequence ID" value="KAG7166124.1"/>
    <property type="molecule type" value="Genomic_DNA"/>
</dbReference>
<comment type="caution">
    <text evidence="2">The sequence shown here is derived from an EMBL/GenBank/DDBJ whole genome shotgun (WGS) entry which is preliminary data.</text>
</comment>
<dbReference type="GO" id="GO:0016491">
    <property type="term" value="F:oxidoreductase activity"/>
    <property type="evidence" value="ECO:0007669"/>
    <property type="project" value="InterPro"/>
</dbReference>
<sequence length="272" mass="30687">MDQLTYVANFHDDDAVKKMSYQPLGNTGLSVSRISLGGGPLGDMYGSNKEEEYIATVHLALKSGINYIDTAPWYGNDSNLNTLTALKDVPRSAYYIGTKVGRYEQDLEKQFDFSGKRVEQSVDASLKLLGLNYVDVIQVHDLEFAESLDIILEETLPALQKVVEQGKARHIGITGYPLHLLQEVIERSSINIELVLSYARNTLLDDTLKEFIPFFQNLDSVLTPPTPLEEKVALELKLKFFDPLPRKHWEGVGPAQYWKSLRQLRGELPQDD</sequence>
<reference evidence="2" key="1">
    <citation type="journal article" date="2021" name="Sci. Adv.">
        <title>The American lobster genome reveals insights on longevity, neural, and immune adaptations.</title>
        <authorList>
            <person name="Polinski J.M."/>
            <person name="Zimin A.V."/>
            <person name="Clark K.F."/>
            <person name="Kohn A.B."/>
            <person name="Sadowski N."/>
            <person name="Timp W."/>
            <person name="Ptitsyn A."/>
            <person name="Khanna P."/>
            <person name="Romanova D.Y."/>
            <person name="Williams P."/>
            <person name="Greenwood S.J."/>
            <person name="Moroz L.L."/>
            <person name="Walt D.R."/>
            <person name="Bodnar A.G."/>
        </authorList>
    </citation>
    <scope>NUCLEOTIDE SEQUENCE</scope>
    <source>
        <strain evidence="2">GMGI-L3</strain>
    </source>
</reference>
<evidence type="ECO:0000259" key="1">
    <source>
        <dbReference type="Pfam" id="PF00248"/>
    </source>
</evidence>
<accession>A0A8J5K266</accession>
<dbReference type="SUPFAM" id="SSF51430">
    <property type="entry name" value="NAD(P)-linked oxidoreductase"/>
    <property type="match status" value="1"/>
</dbReference>
<gene>
    <name evidence="2" type="primary">LGALDH-L</name>
    <name evidence="2" type="ORF">Hamer_G010926</name>
</gene>
<dbReference type="GO" id="GO:0005829">
    <property type="term" value="C:cytosol"/>
    <property type="evidence" value="ECO:0007669"/>
    <property type="project" value="TreeGrafter"/>
</dbReference>
<proteinExistence type="predicted"/>
<evidence type="ECO:0000313" key="2">
    <source>
        <dbReference type="EMBL" id="KAG7166124.1"/>
    </source>
</evidence>
<dbReference type="PANTHER" id="PTHR42686">
    <property type="entry name" value="GH17980P-RELATED"/>
    <property type="match status" value="1"/>
</dbReference>
<dbReference type="Pfam" id="PF00248">
    <property type="entry name" value="Aldo_ket_red"/>
    <property type="match status" value="1"/>
</dbReference>
<organism evidence="2 3">
    <name type="scientific">Homarus americanus</name>
    <name type="common">American lobster</name>
    <dbReference type="NCBI Taxonomy" id="6706"/>
    <lineage>
        <taxon>Eukaryota</taxon>
        <taxon>Metazoa</taxon>
        <taxon>Ecdysozoa</taxon>
        <taxon>Arthropoda</taxon>
        <taxon>Crustacea</taxon>
        <taxon>Multicrustacea</taxon>
        <taxon>Malacostraca</taxon>
        <taxon>Eumalacostraca</taxon>
        <taxon>Eucarida</taxon>
        <taxon>Decapoda</taxon>
        <taxon>Pleocyemata</taxon>
        <taxon>Astacidea</taxon>
        <taxon>Nephropoidea</taxon>
        <taxon>Nephropidae</taxon>
        <taxon>Homarus</taxon>
    </lineage>
</organism>
<keyword evidence="3" id="KW-1185">Reference proteome</keyword>
<dbReference type="InterPro" id="IPR020471">
    <property type="entry name" value="AKR"/>
</dbReference>
<name>A0A8J5K266_HOMAM</name>